<proteinExistence type="predicted"/>
<gene>
    <name evidence="6" type="ORF">CUR178_08004</name>
</gene>
<dbReference type="GeneID" id="94175149"/>
<keyword evidence="4" id="KW-1133">Transmembrane helix</keyword>
<reference evidence="6 7" key="1">
    <citation type="submission" date="2021-02" db="EMBL/GenBank/DDBJ databases">
        <title>Leishmania (Mundinia) enrietti genome sequencing and assembly.</title>
        <authorList>
            <person name="Almutairi H."/>
            <person name="Gatherer D."/>
        </authorList>
    </citation>
    <scope>NUCLEOTIDE SEQUENCE [LARGE SCALE GENOMIC DNA]</scope>
    <source>
        <strain evidence="6">CUR178</strain>
    </source>
</reference>
<dbReference type="Proteomes" id="UP000674179">
    <property type="component" value="Chromosome 4"/>
</dbReference>
<feature type="compositionally biased region" description="Basic and acidic residues" evidence="3">
    <location>
        <begin position="320"/>
        <end position="336"/>
    </location>
</feature>
<name>A0A836KUX7_LEIEN</name>
<feature type="transmembrane region" description="Helical" evidence="4">
    <location>
        <begin position="51"/>
        <end position="71"/>
    </location>
</feature>
<protein>
    <recommendedName>
        <fullName evidence="5">Phospholipid/glycerol acyltransferase domain-containing protein</fullName>
    </recommendedName>
</protein>
<evidence type="ECO:0000313" key="6">
    <source>
        <dbReference type="EMBL" id="KAG5486637.1"/>
    </source>
</evidence>
<keyword evidence="2" id="KW-0012">Acyltransferase</keyword>
<dbReference type="SMART" id="SM00563">
    <property type="entry name" value="PlsC"/>
    <property type="match status" value="1"/>
</dbReference>
<dbReference type="PANTHER" id="PTHR10434:SF48">
    <property type="entry name" value="PUTATIVE-RELATED"/>
    <property type="match status" value="1"/>
</dbReference>
<dbReference type="GO" id="GO:0006654">
    <property type="term" value="P:phosphatidic acid biosynthetic process"/>
    <property type="evidence" value="ECO:0007669"/>
    <property type="project" value="TreeGrafter"/>
</dbReference>
<dbReference type="PANTHER" id="PTHR10434">
    <property type="entry name" value="1-ACYL-SN-GLYCEROL-3-PHOSPHATE ACYLTRANSFERASE"/>
    <property type="match status" value="1"/>
</dbReference>
<evidence type="ECO:0000256" key="1">
    <source>
        <dbReference type="ARBA" id="ARBA00022679"/>
    </source>
</evidence>
<evidence type="ECO:0000259" key="5">
    <source>
        <dbReference type="SMART" id="SM00563"/>
    </source>
</evidence>
<dbReference type="GO" id="GO:0005783">
    <property type="term" value="C:endoplasmic reticulum"/>
    <property type="evidence" value="ECO:0007669"/>
    <property type="project" value="TreeGrafter"/>
</dbReference>
<dbReference type="KEGG" id="lenr:94175149"/>
<keyword evidence="4" id="KW-0472">Membrane</keyword>
<keyword evidence="1" id="KW-0808">Transferase</keyword>
<evidence type="ECO:0000256" key="2">
    <source>
        <dbReference type="ARBA" id="ARBA00023315"/>
    </source>
</evidence>
<dbReference type="InterPro" id="IPR002123">
    <property type="entry name" value="Plipid/glycerol_acylTrfase"/>
</dbReference>
<evidence type="ECO:0000256" key="4">
    <source>
        <dbReference type="SAM" id="Phobius"/>
    </source>
</evidence>
<keyword evidence="7" id="KW-1185">Reference proteome</keyword>
<dbReference type="SUPFAM" id="SSF69593">
    <property type="entry name" value="Glycerol-3-phosphate (1)-acyltransferase"/>
    <property type="match status" value="1"/>
</dbReference>
<dbReference type="CDD" id="cd07989">
    <property type="entry name" value="LPLAT_AGPAT-like"/>
    <property type="match status" value="1"/>
</dbReference>
<evidence type="ECO:0000313" key="7">
    <source>
        <dbReference type="Proteomes" id="UP000674179"/>
    </source>
</evidence>
<comment type="caution">
    <text evidence="6">The sequence shown here is derived from an EMBL/GenBank/DDBJ whole genome shotgun (WGS) entry which is preliminary data.</text>
</comment>
<sequence length="355" mass="39896">MSTGVTHLSHEAVSHVQMLTRGQRGAMLAVALGAGYMLLRQRLLPKWIVRQWFLLSATALIIPSSVLVYLFDTLRYLGVPRSWVQRIGVFVLSCAFKAVWWVNPQIRMHVRFDANEDGKPACWDDIPRTNIAFTLNHTSFWDPFELIGITPMSHLMQMRTLMKSSLRKIPIFGGIFDRVGHFPVYFTSDEDGNFHVDKERQAVVSQHVNAHLRGGGSLVFFPEGTVNKTPGTLQPFRFGTFTTIMEHRLPVYYMVAVGGEKTWAPQMPYGGLPADVHIRIGAYPIDFDKMSGKSVAVGLQQRMQQVRDEIASEVTSAETAQRRRESPVSESQETKPLRVAPLCNSRKAHAATAMA</sequence>
<feature type="region of interest" description="Disordered" evidence="3">
    <location>
        <begin position="308"/>
        <end position="355"/>
    </location>
</feature>
<organism evidence="6 7">
    <name type="scientific">Leishmania enriettii</name>
    <dbReference type="NCBI Taxonomy" id="5663"/>
    <lineage>
        <taxon>Eukaryota</taxon>
        <taxon>Discoba</taxon>
        <taxon>Euglenozoa</taxon>
        <taxon>Kinetoplastea</taxon>
        <taxon>Metakinetoplastina</taxon>
        <taxon>Trypanosomatida</taxon>
        <taxon>Trypanosomatidae</taxon>
        <taxon>Leishmaniinae</taxon>
        <taxon>Leishmania</taxon>
    </lineage>
</organism>
<dbReference type="RefSeq" id="XP_067695971.1">
    <property type="nucleotide sequence ID" value="XM_067839639.1"/>
</dbReference>
<feature type="domain" description="Phospholipid/glycerol acyltransferase" evidence="5">
    <location>
        <begin position="131"/>
        <end position="259"/>
    </location>
</feature>
<keyword evidence="4" id="KW-0812">Transmembrane</keyword>
<dbReference type="GO" id="GO:0003841">
    <property type="term" value="F:1-acylglycerol-3-phosphate O-acyltransferase activity"/>
    <property type="evidence" value="ECO:0007669"/>
    <property type="project" value="TreeGrafter"/>
</dbReference>
<dbReference type="Pfam" id="PF01553">
    <property type="entry name" value="Acyltransferase"/>
    <property type="match status" value="1"/>
</dbReference>
<feature type="transmembrane region" description="Helical" evidence="4">
    <location>
        <begin position="22"/>
        <end position="39"/>
    </location>
</feature>
<dbReference type="EMBL" id="JAFHKP010000004">
    <property type="protein sequence ID" value="KAG5486637.1"/>
    <property type="molecule type" value="Genomic_DNA"/>
</dbReference>
<dbReference type="AlphaFoldDB" id="A0A836KUX7"/>
<dbReference type="OrthoDB" id="431951at2759"/>
<accession>A0A836KUX7</accession>
<evidence type="ECO:0000256" key="3">
    <source>
        <dbReference type="SAM" id="MobiDB-lite"/>
    </source>
</evidence>